<dbReference type="GO" id="GO:0003677">
    <property type="term" value="F:DNA binding"/>
    <property type="evidence" value="ECO:0007669"/>
    <property type="project" value="InterPro"/>
</dbReference>
<evidence type="ECO:0000256" key="1">
    <source>
        <dbReference type="ARBA" id="ARBA00007521"/>
    </source>
</evidence>
<sequence length="180" mass="21019">MPADTEKARMQDIRNTFARLLRMITEDGRLKNHSARWLAEVTDFALWFEEKYKYKFRNPPNSLVVKKGEIYHCNFGRNIGSEQDKFRPAIILQNDKGNLHSPTTIVAPITDETKAKLPTHIYIRRLKPDCPVRGVILIEQMRCISKNRLSNRIDVIDTKTPPWEQVMEAIKIELDLCKKN</sequence>
<name>A0A928Q4E1_9FIRM</name>
<gene>
    <name evidence="3" type="ORF">E7512_09920</name>
</gene>
<comment type="similarity">
    <text evidence="1">Belongs to the PemK/MazF family.</text>
</comment>
<comment type="caution">
    <text evidence="3">The sequence shown here is derived from an EMBL/GenBank/DDBJ whole genome shotgun (WGS) entry which is preliminary data.</text>
</comment>
<dbReference type="RefSeq" id="WP_326840559.1">
    <property type="nucleotide sequence ID" value="NZ_JBKWRC010000007.1"/>
</dbReference>
<dbReference type="Gene3D" id="2.30.30.110">
    <property type="match status" value="1"/>
</dbReference>
<dbReference type="InterPro" id="IPR003477">
    <property type="entry name" value="PemK-like"/>
</dbReference>
<reference evidence="3" key="1">
    <citation type="submission" date="2019-04" db="EMBL/GenBank/DDBJ databases">
        <title>Evolution of Biomass-Degrading Anaerobic Consortia Revealed by Metagenomics.</title>
        <authorList>
            <person name="Peng X."/>
        </authorList>
    </citation>
    <scope>NUCLEOTIDE SEQUENCE</scope>
    <source>
        <strain evidence="3">SIG551</strain>
    </source>
</reference>
<keyword evidence="2" id="KW-1277">Toxin-antitoxin system</keyword>
<dbReference type="GO" id="GO:0004521">
    <property type="term" value="F:RNA endonuclease activity"/>
    <property type="evidence" value="ECO:0007669"/>
    <property type="project" value="TreeGrafter"/>
</dbReference>
<dbReference type="AlphaFoldDB" id="A0A928Q4E1"/>
<dbReference type="GO" id="GO:0006402">
    <property type="term" value="P:mRNA catabolic process"/>
    <property type="evidence" value="ECO:0007669"/>
    <property type="project" value="TreeGrafter"/>
</dbReference>
<evidence type="ECO:0000256" key="2">
    <source>
        <dbReference type="ARBA" id="ARBA00022649"/>
    </source>
</evidence>
<dbReference type="Pfam" id="PF02452">
    <property type="entry name" value="PemK_toxin"/>
    <property type="match status" value="1"/>
</dbReference>
<protein>
    <submittedName>
        <fullName evidence="3">Type II toxin-antitoxin system PemK/MazF family toxin</fullName>
    </submittedName>
</protein>
<dbReference type="EMBL" id="SVNY01000004">
    <property type="protein sequence ID" value="MBE6833881.1"/>
    <property type="molecule type" value="Genomic_DNA"/>
</dbReference>
<dbReference type="InterPro" id="IPR011067">
    <property type="entry name" value="Plasmid_toxin/cell-grow_inhib"/>
</dbReference>
<dbReference type="PANTHER" id="PTHR33988">
    <property type="entry name" value="ENDORIBONUCLEASE MAZF-RELATED"/>
    <property type="match status" value="1"/>
</dbReference>
<dbReference type="Proteomes" id="UP000754750">
    <property type="component" value="Unassembled WGS sequence"/>
</dbReference>
<organism evidence="3 4">
    <name type="scientific">Faecalispora sporosphaeroides</name>
    <dbReference type="NCBI Taxonomy" id="1549"/>
    <lineage>
        <taxon>Bacteria</taxon>
        <taxon>Bacillati</taxon>
        <taxon>Bacillota</taxon>
        <taxon>Clostridia</taxon>
        <taxon>Eubacteriales</taxon>
        <taxon>Oscillospiraceae</taxon>
        <taxon>Faecalispora</taxon>
    </lineage>
</organism>
<evidence type="ECO:0000313" key="4">
    <source>
        <dbReference type="Proteomes" id="UP000754750"/>
    </source>
</evidence>
<dbReference type="SUPFAM" id="SSF50118">
    <property type="entry name" value="Cell growth inhibitor/plasmid maintenance toxic component"/>
    <property type="match status" value="1"/>
</dbReference>
<dbReference type="PANTHER" id="PTHR33988:SF2">
    <property type="entry name" value="ENDORIBONUCLEASE MAZF"/>
    <property type="match status" value="1"/>
</dbReference>
<proteinExistence type="inferred from homology"/>
<evidence type="ECO:0000313" key="3">
    <source>
        <dbReference type="EMBL" id="MBE6833881.1"/>
    </source>
</evidence>
<dbReference type="GO" id="GO:0016075">
    <property type="term" value="P:rRNA catabolic process"/>
    <property type="evidence" value="ECO:0007669"/>
    <property type="project" value="TreeGrafter"/>
</dbReference>
<accession>A0A928Q4E1</accession>